<protein>
    <recommendedName>
        <fullName evidence="5">Multiple inositol polyphosphate phosphatase 1</fullName>
        <ecNumber evidence="4">3.1.3.62</ecNumber>
        <ecNumber evidence="3">3.1.3.80</ecNumber>
    </recommendedName>
    <alternativeName>
        <fullName evidence="11">2,3-bisphosphoglycerate 3-phosphatase</fullName>
    </alternativeName>
</protein>
<evidence type="ECO:0000256" key="8">
    <source>
        <dbReference type="ARBA" id="ARBA00022801"/>
    </source>
</evidence>
<organism evidence="18">
    <name type="scientific">Bicyclus anynana</name>
    <name type="common">Squinting bush brown butterfly</name>
    <dbReference type="NCBI Taxonomy" id="110368"/>
    <lineage>
        <taxon>Eukaryota</taxon>
        <taxon>Metazoa</taxon>
        <taxon>Ecdysozoa</taxon>
        <taxon>Arthropoda</taxon>
        <taxon>Hexapoda</taxon>
        <taxon>Insecta</taxon>
        <taxon>Pterygota</taxon>
        <taxon>Neoptera</taxon>
        <taxon>Endopterygota</taxon>
        <taxon>Lepidoptera</taxon>
        <taxon>Glossata</taxon>
        <taxon>Ditrysia</taxon>
        <taxon>Papilionoidea</taxon>
        <taxon>Nymphalidae</taxon>
        <taxon>Satyrinae</taxon>
        <taxon>Satyrini</taxon>
        <taxon>Mycalesina</taxon>
        <taxon>Bicyclus</taxon>
    </lineage>
</organism>
<keyword evidence="8" id="KW-0378">Hydrolase</keyword>
<dbReference type="Gene3D" id="3.40.50.1240">
    <property type="entry name" value="Phosphoglycerate mutase-like"/>
    <property type="match status" value="1"/>
</dbReference>
<dbReference type="InterPro" id="IPR029033">
    <property type="entry name" value="His_PPase_superfam"/>
</dbReference>
<keyword evidence="6" id="KW-1003">Cell membrane</keyword>
<dbReference type="PANTHER" id="PTHR20963:SF51">
    <property type="entry name" value="MULTIPLE INOSITOL POLYPHOSPHATE PHOSPHATASE 1"/>
    <property type="match status" value="1"/>
</dbReference>
<dbReference type="CDD" id="cd07061">
    <property type="entry name" value="HP_HAP_like"/>
    <property type="match status" value="1"/>
</dbReference>
<evidence type="ECO:0000256" key="13">
    <source>
        <dbReference type="ARBA" id="ARBA00043671"/>
    </source>
</evidence>
<dbReference type="EMBL" id="KX778610">
    <property type="protein sequence ID" value="AON96643.1"/>
    <property type="molecule type" value="Genomic_DNA"/>
</dbReference>
<evidence type="ECO:0000313" key="20">
    <source>
        <dbReference type="RefSeq" id="XP_023935059.1"/>
    </source>
</evidence>
<dbReference type="EC" id="3.1.3.80" evidence="3"/>
<dbReference type="PIRSF" id="PIRSF000894">
    <property type="entry name" value="Acid_phosphatase"/>
    <property type="match status" value="1"/>
</dbReference>
<gene>
    <name evidence="20" type="primary">LOC112043741</name>
</gene>
<dbReference type="AlphaFoldDB" id="A0A1C9EGM1"/>
<keyword evidence="19" id="KW-1185">Reference proteome</keyword>
<dbReference type="InterPro" id="IPR000560">
    <property type="entry name" value="His_Pase_clade-2"/>
</dbReference>
<evidence type="ECO:0000256" key="9">
    <source>
        <dbReference type="ARBA" id="ARBA00023136"/>
    </source>
</evidence>
<dbReference type="GO" id="GO:0005886">
    <property type="term" value="C:plasma membrane"/>
    <property type="evidence" value="ECO:0007669"/>
    <property type="project" value="UniProtKB-SubCell"/>
</dbReference>
<evidence type="ECO:0000256" key="1">
    <source>
        <dbReference type="ARBA" id="ARBA00004236"/>
    </source>
</evidence>
<evidence type="ECO:0000256" key="2">
    <source>
        <dbReference type="ARBA" id="ARBA00008422"/>
    </source>
</evidence>
<feature type="disulfide bond" evidence="16">
    <location>
        <begin position="404"/>
        <end position="409"/>
    </location>
</feature>
<comment type="subcellular location">
    <subcellularLocation>
        <location evidence="1">Cell membrane</location>
    </subcellularLocation>
</comment>
<keyword evidence="16" id="KW-1015">Disulfide bond</keyword>
<reference evidence="18" key="1">
    <citation type="submission" date="2016-08" db="EMBL/GenBank/DDBJ databases">
        <authorList>
            <person name="Seilhamer J.J."/>
        </authorList>
    </citation>
    <scope>NUCLEOTIDE SEQUENCE</scope>
</reference>
<evidence type="ECO:0000313" key="18">
    <source>
        <dbReference type="EMBL" id="AON96643.1"/>
    </source>
</evidence>
<dbReference type="GO" id="GO:0034417">
    <property type="term" value="F:bisphosphoglycerate 3-phosphatase activity"/>
    <property type="evidence" value="ECO:0007669"/>
    <property type="project" value="UniProtKB-EC"/>
</dbReference>
<comment type="catalytic activity">
    <reaction evidence="13">
        <text>1D-myo-inositol 1,2,4,5,6-pentakisphosphate + H2O = 1D-myo-inositol 1,2,5,6-tetrakisphosphate + phosphate</text>
        <dbReference type="Rhea" id="RHEA:77115"/>
        <dbReference type="ChEBI" id="CHEBI:15377"/>
        <dbReference type="ChEBI" id="CHEBI:43474"/>
        <dbReference type="ChEBI" id="CHEBI:57798"/>
        <dbReference type="ChEBI" id="CHEBI:195535"/>
        <dbReference type="EC" id="3.1.3.62"/>
    </reaction>
    <physiologicalReaction direction="left-to-right" evidence="13">
        <dbReference type="Rhea" id="RHEA:77116"/>
    </physiologicalReaction>
</comment>
<evidence type="ECO:0000256" key="6">
    <source>
        <dbReference type="ARBA" id="ARBA00022475"/>
    </source>
</evidence>
<comment type="similarity">
    <text evidence="2">Belongs to the histidine acid phosphatase family. MINPP1 subfamily.</text>
</comment>
<evidence type="ECO:0000256" key="4">
    <source>
        <dbReference type="ARBA" id="ARBA00013040"/>
    </source>
</evidence>
<keyword evidence="7" id="KW-0732">Signal</keyword>
<dbReference type="Proteomes" id="UP001652582">
    <property type="component" value="Chromosome 5"/>
</dbReference>
<sequence length="434" mass="50749">MKQCHDIIFVISLSLIVLFCYNLTASALKSDDIRNHLGTRTPYRFKYNKDDNKICFQNCKDDKIWMVLRHGTRLPNDKDIVGMNTILKQLKIDILLKNQNGKGPLSKEQLDWFENWNNNTPLAKERYLTIEGQDEMILLAERMQKRFPNAIKKKYNNETFLFRYTATQRAQQSARYFTIGLFDSNKFQHIQFEPALEVDTTLRFYKHCAKWQKQVKKNPDTYKEVTLFGQSKVMNDTLLAVTKKLGLDKTLTLDQVVLMYRVCGYETSWHKYMKSPWCFGFDEKTIKVLEYFEDLKKYWVDGYGYTQRAACMIMKNMFHTMSSNGPSATFLFAHSGTILKLLTHLQLYKPQCPLLADAVDEGRPWRTSDIDCFASNIAFVLFKCNDGDKILTLHQEKIVKLPMCDTELCPMADLEKQFHNTIHNCNFTDICSID</sequence>
<accession>A0A1C9EGM1</accession>
<comment type="catalytic activity">
    <reaction evidence="15">
        <text>(2R)-2,3-bisphosphoglycerate + H2O = (2R)-2-phosphoglycerate + phosphate</text>
        <dbReference type="Rhea" id="RHEA:27381"/>
        <dbReference type="ChEBI" id="CHEBI:15377"/>
        <dbReference type="ChEBI" id="CHEBI:43474"/>
        <dbReference type="ChEBI" id="CHEBI:58248"/>
        <dbReference type="ChEBI" id="CHEBI:58289"/>
        <dbReference type="EC" id="3.1.3.80"/>
    </reaction>
    <physiologicalReaction direction="left-to-right" evidence="15">
        <dbReference type="Rhea" id="RHEA:27382"/>
    </physiologicalReaction>
</comment>
<dbReference type="RefSeq" id="XP_023935059.1">
    <property type="nucleotide sequence ID" value="XM_024079291.1"/>
</dbReference>
<evidence type="ECO:0000256" key="11">
    <source>
        <dbReference type="ARBA" id="ARBA00031642"/>
    </source>
</evidence>
<dbReference type="PANTHER" id="PTHR20963">
    <property type="entry name" value="MULTIPLE INOSITOL POLYPHOSPHATE PHOSPHATASE-RELATED"/>
    <property type="match status" value="1"/>
</dbReference>
<evidence type="ECO:0000256" key="3">
    <source>
        <dbReference type="ARBA" id="ARBA00012976"/>
    </source>
</evidence>
<keyword evidence="9 17" id="KW-0472">Membrane</keyword>
<dbReference type="GO" id="GO:0003993">
    <property type="term" value="F:acid phosphatase activity"/>
    <property type="evidence" value="ECO:0007669"/>
    <property type="project" value="TreeGrafter"/>
</dbReference>
<feature type="transmembrane region" description="Helical" evidence="17">
    <location>
        <begin position="7"/>
        <end position="28"/>
    </location>
</feature>
<dbReference type="GO" id="GO:0052745">
    <property type="term" value="F:inositol phosphate phosphatase activity"/>
    <property type="evidence" value="ECO:0007669"/>
    <property type="project" value="TreeGrafter"/>
</dbReference>
<dbReference type="SUPFAM" id="SSF53254">
    <property type="entry name" value="Phosphoglycerate mutase-like"/>
    <property type="match status" value="1"/>
</dbReference>
<dbReference type="EC" id="3.1.3.62" evidence="4"/>
<proteinExistence type="inferred from homology"/>
<evidence type="ECO:0000256" key="14">
    <source>
        <dbReference type="ARBA" id="ARBA00043691"/>
    </source>
</evidence>
<feature type="disulfide bond" evidence="16">
    <location>
        <begin position="263"/>
        <end position="278"/>
    </location>
</feature>
<dbReference type="GeneID" id="112043741"/>
<evidence type="ECO:0000256" key="5">
    <source>
        <dbReference type="ARBA" id="ARBA00018097"/>
    </source>
</evidence>
<dbReference type="FunFam" id="3.40.50.1240:FF:000014">
    <property type="entry name" value="Multiple inositol polyphosphate phosphatase 1"/>
    <property type="match status" value="1"/>
</dbReference>
<comment type="catalytic activity">
    <reaction evidence="12">
        <text>1D-myo-inositol 1,2,5,6-tetrakisphosphate + H2O = 1D-myo-inositol 1,2,6-trisphosphate + phosphate</text>
        <dbReference type="Rhea" id="RHEA:77119"/>
        <dbReference type="ChEBI" id="CHEBI:15377"/>
        <dbReference type="ChEBI" id="CHEBI:43474"/>
        <dbReference type="ChEBI" id="CHEBI:195535"/>
        <dbReference type="ChEBI" id="CHEBI:195537"/>
        <dbReference type="EC" id="3.1.3.62"/>
    </reaction>
    <physiologicalReaction direction="left-to-right" evidence="12">
        <dbReference type="Rhea" id="RHEA:77120"/>
    </physiologicalReaction>
</comment>
<dbReference type="OrthoDB" id="6509975at2759"/>
<comment type="catalytic activity">
    <reaction evidence="14">
        <text>1D-myo-inositol hexakisphosphate + H2O = 1D-myo-inositol 1,2,4,5,6-pentakisphosphate + phosphate</text>
        <dbReference type="Rhea" id="RHEA:16989"/>
        <dbReference type="ChEBI" id="CHEBI:15377"/>
        <dbReference type="ChEBI" id="CHEBI:43474"/>
        <dbReference type="ChEBI" id="CHEBI:57798"/>
        <dbReference type="ChEBI" id="CHEBI:58130"/>
        <dbReference type="EC" id="3.1.3.62"/>
    </reaction>
    <physiologicalReaction direction="left-to-right" evidence="14">
        <dbReference type="Rhea" id="RHEA:16990"/>
    </physiologicalReaction>
</comment>
<dbReference type="KEGG" id="bany:112043741"/>
<name>A0A1C9EGM1_BICAN</name>
<evidence type="ECO:0000256" key="17">
    <source>
        <dbReference type="SAM" id="Phobius"/>
    </source>
</evidence>
<evidence type="ECO:0000256" key="7">
    <source>
        <dbReference type="ARBA" id="ARBA00022729"/>
    </source>
</evidence>
<feature type="disulfide bond" evidence="16">
    <location>
        <begin position="59"/>
        <end position="384"/>
    </location>
</feature>
<reference evidence="20" key="2">
    <citation type="submission" date="2025-04" db="UniProtKB">
        <authorList>
            <consortium name="RefSeq"/>
        </authorList>
    </citation>
    <scope>IDENTIFICATION</scope>
</reference>
<evidence type="ECO:0000313" key="19">
    <source>
        <dbReference type="Proteomes" id="UP001652582"/>
    </source>
</evidence>
<dbReference type="Pfam" id="PF00328">
    <property type="entry name" value="His_Phos_2"/>
    <property type="match status" value="1"/>
</dbReference>
<evidence type="ECO:0000256" key="16">
    <source>
        <dbReference type="PIRSR" id="PIRSR000894-2"/>
    </source>
</evidence>
<evidence type="ECO:0000256" key="12">
    <source>
        <dbReference type="ARBA" id="ARBA00043668"/>
    </source>
</evidence>
<keyword evidence="17" id="KW-0812">Transmembrane</keyword>
<evidence type="ECO:0000256" key="10">
    <source>
        <dbReference type="ARBA" id="ARBA00023180"/>
    </source>
</evidence>
<evidence type="ECO:0000256" key="15">
    <source>
        <dbReference type="ARBA" id="ARBA00043832"/>
    </source>
</evidence>
<keyword evidence="10" id="KW-0325">Glycoprotein</keyword>
<dbReference type="InterPro" id="IPR016274">
    <property type="entry name" value="Histidine_acid_Pase_euk"/>
</dbReference>
<keyword evidence="17" id="KW-1133">Transmembrane helix</keyword>